<name>A0A8H3QME3_9GLOM</name>
<dbReference type="Proteomes" id="UP000615446">
    <property type="component" value="Unassembled WGS sequence"/>
</dbReference>
<organism evidence="1 2">
    <name type="scientific">Rhizophagus clarus</name>
    <dbReference type="NCBI Taxonomy" id="94130"/>
    <lineage>
        <taxon>Eukaryota</taxon>
        <taxon>Fungi</taxon>
        <taxon>Fungi incertae sedis</taxon>
        <taxon>Mucoromycota</taxon>
        <taxon>Glomeromycotina</taxon>
        <taxon>Glomeromycetes</taxon>
        <taxon>Glomerales</taxon>
        <taxon>Glomeraceae</taxon>
        <taxon>Rhizophagus</taxon>
    </lineage>
</organism>
<dbReference type="PANTHER" id="PTHR31424">
    <property type="entry name" value="PROTEIN CBG23806"/>
    <property type="match status" value="1"/>
</dbReference>
<evidence type="ECO:0000313" key="2">
    <source>
        <dbReference type="Proteomes" id="UP000615446"/>
    </source>
</evidence>
<reference evidence="1" key="1">
    <citation type="submission" date="2019-10" db="EMBL/GenBank/DDBJ databases">
        <title>Conservation and host-specific expression of non-tandemly repeated heterogenous ribosome RNA gene in arbuscular mycorrhizal fungi.</title>
        <authorList>
            <person name="Maeda T."/>
            <person name="Kobayashi Y."/>
            <person name="Nakagawa T."/>
            <person name="Ezawa T."/>
            <person name="Yamaguchi K."/>
            <person name="Bino T."/>
            <person name="Nishimoto Y."/>
            <person name="Shigenobu S."/>
            <person name="Kawaguchi M."/>
        </authorList>
    </citation>
    <scope>NUCLEOTIDE SEQUENCE</scope>
    <source>
        <strain evidence="1">HR1</strain>
    </source>
</reference>
<proteinExistence type="predicted"/>
<dbReference type="PANTHER" id="PTHR31424:SF5">
    <property type="entry name" value="APPLE DOMAIN-CONTAINING PROTEIN"/>
    <property type="match status" value="1"/>
</dbReference>
<comment type="caution">
    <text evidence="1">The sequence shown here is derived from an EMBL/GenBank/DDBJ whole genome shotgun (WGS) entry which is preliminary data.</text>
</comment>
<dbReference type="AlphaFoldDB" id="A0A8H3QME3"/>
<sequence length="635" mass="74195">MFQSSYPAFNILKINQNSTYYTYNIIKEGFYPSNDILCYTSACSSDQFKIPDDYMIHTSWGKGISRHMIRCEISYVESVPVFKIWFGEDYQNYVSSTTSATNAANTYLQIKRPNTQARLYGVHVFGLNLQELEKERERKQNSHLCKPFNKLSNSMKTKRVHAFSEHLTVDFKNTAISCFHPNDHLDLQEIRFAVQEKTFKANFGIQDMEKENQQNESFIKVIDQGPISQDSYRKLAALQSELPRESQQSSVSINEDSNTINDSEIIEEVLKYIRKAGYRKIKDILLFILLGLINQNVLNPNDPTIHLRLSGDGRNVGKKVKHVMIMCVILNDIMNIQKSNYYHTIILYPGIEKYEILQEVMTPMINELNDLVINGLKDSTGKIWKIKPYFSSDWKFLSIILGFNASNANYFCPWCLCTKKDIGNKNKVYTIEKNMNQLDPAFFNHHSSEKPPPGHIKPPLLKIIPLDYYIADELHIMLRIWDRLWLLVLQELKVQNRFNDSIRAVIITEMCIISVTFQFWQDQEIQSWAHTSLMGGDKEAVLKSFDFRVIFNEEHALLINRLWQDFYQLYKDMKSKETDPTQFANKAKQWLDLFLTPSQGEPNTITFKMGLYRPRDVTPYMHVLIHHLPKFMEQH</sequence>
<protein>
    <submittedName>
        <fullName evidence="1">Uncharacterized protein</fullName>
    </submittedName>
</protein>
<gene>
    <name evidence="1" type="ORF">RCL2_001333400</name>
</gene>
<accession>A0A8H3QME3</accession>
<evidence type="ECO:0000313" key="1">
    <source>
        <dbReference type="EMBL" id="GES86270.1"/>
    </source>
</evidence>
<dbReference type="EMBL" id="BLAL01000160">
    <property type="protein sequence ID" value="GES86270.1"/>
    <property type="molecule type" value="Genomic_DNA"/>
</dbReference>
<dbReference type="OrthoDB" id="2357358at2759"/>